<evidence type="ECO:0000313" key="6">
    <source>
        <dbReference type="EMBL" id="KAG8455925.1"/>
    </source>
</evidence>
<proteinExistence type="inferred from homology"/>
<evidence type="ECO:0000256" key="1">
    <source>
        <dbReference type="ARBA" id="ARBA00006412"/>
    </source>
</evidence>
<evidence type="ECO:0000256" key="4">
    <source>
        <dbReference type="ARBA" id="ARBA00044235"/>
    </source>
</evidence>
<keyword evidence="7" id="KW-1185">Reference proteome</keyword>
<sequence length="106" mass="13089">MADKVCWRPPRDCDDYWYEWKHCKSLQNLFHNYYTYGKAPECQEWKRDYMTCRHWEKTGSESDKEALRQNEKARLKEKQNRTPVWTQRTKPPSDWYLPLDTGKPRQ</sequence>
<evidence type="ECO:0000256" key="3">
    <source>
        <dbReference type="ARBA" id="ARBA00044072"/>
    </source>
</evidence>
<gene>
    <name evidence="6" type="ORF">GDO86_001933</name>
</gene>
<organism evidence="6 7">
    <name type="scientific">Hymenochirus boettgeri</name>
    <name type="common">Congo dwarf clawed frog</name>
    <dbReference type="NCBI Taxonomy" id="247094"/>
    <lineage>
        <taxon>Eukaryota</taxon>
        <taxon>Metazoa</taxon>
        <taxon>Chordata</taxon>
        <taxon>Craniata</taxon>
        <taxon>Vertebrata</taxon>
        <taxon>Euteleostomi</taxon>
        <taxon>Amphibia</taxon>
        <taxon>Batrachia</taxon>
        <taxon>Anura</taxon>
        <taxon>Pipoidea</taxon>
        <taxon>Pipidae</taxon>
        <taxon>Pipinae</taxon>
        <taxon>Hymenochirus</taxon>
    </lineage>
</organism>
<dbReference type="AlphaFoldDB" id="A0A8T2KEQ8"/>
<dbReference type="Proteomes" id="UP000812440">
    <property type="component" value="Chromosome 1"/>
</dbReference>
<dbReference type="InterPro" id="IPR021475">
    <property type="entry name" value="Pants/Emi1-like"/>
</dbReference>
<dbReference type="EMBL" id="JAACNH010000001">
    <property type="protein sequence ID" value="KAG8455925.1"/>
    <property type="molecule type" value="Genomic_DNA"/>
</dbReference>
<reference evidence="6" key="1">
    <citation type="thesis" date="2020" institute="ProQuest LLC" country="789 East Eisenhower Parkway, Ann Arbor, MI, USA">
        <title>Comparative Genomics and Chromosome Evolution.</title>
        <authorList>
            <person name="Mudd A.B."/>
        </authorList>
    </citation>
    <scope>NUCLEOTIDE SEQUENCE</scope>
    <source>
        <strain evidence="6">Female2</strain>
        <tissue evidence="6">Blood</tissue>
    </source>
</reference>
<dbReference type="OrthoDB" id="5946508at2759"/>
<dbReference type="Pfam" id="PF11326">
    <property type="entry name" value="PANTS-like"/>
    <property type="match status" value="1"/>
</dbReference>
<protein>
    <recommendedName>
        <fullName evidence="3">Synaptic plasticity regulator PANTS</fullName>
    </recommendedName>
    <alternativeName>
        <fullName evidence="4">Plasticity-associated neural transcript short</fullName>
    </alternativeName>
</protein>
<feature type="compositionally biased region" description="Polar residues" evidence="5">
    <location>
        <begin position="81"/>
        <end position="90"/>
    </location>
</feature>
<comment type="caution">
    <text evidence="6">The sequence shown here is derived from an EMBL/GenBank/DDBJ whole genome shotgun (WGS) entry which is preliminary data.</text>
</comment>
<comment type="similarity">
    <text evidence="1">Belongs to the UPF0545 family.</text>
</comment>
<name>A0A8T2KEQ8_9PIPI</name>
<feature type="region of interest" description="Disordered" evidence="5">
    <location>
        <begin position="63"/>
        <end position="106"/>
    </location>
</feature>
<evidence type="ECO:0000256" key="5">
    <source>
        <dbReference type="SAM" id="MobiDB-lite"/>
    </source>
</evidence>
<comment type="subcellular location">
    <subcellularLocation>
        <location evidence="2">Synaptic cleft</location>
    </subcellularLocation>
</comment>
<dbReference type="GO" id="GO:0043083">
    <property type="term" value="C:synaptic cleft"/>
    <property type="evidence" value="ECO:0007669"/>
    <property type="project" value="UniProtKB-SubCell"/>
</dbReference>
<accession>A0A8T2KEQ8</accession>
<dbReference type="PANTHER" id="PTHR28052">
    <property type="entry name" value="UPF0545 PROTEIN C22ORF39"/>
    <property type="match status" value="1"/>
</dbReference>
<dbReference type="PANTHER" id="PTHR28052:SF1">
    <property type="entry name" value="UPF0545 PROTEIN C22ORF39"/>
    <property type="match status" value="1"/>
</dbReference>
<evidence type="ECO:0000256" key="2">
    <source>
        <dbReference type="ARBA" id="ARBA00043942"/>
    </source>
</evidence>
<evidence type="ECO:0000313" key="7">
    <source>
        <dbReference type="Proteomes" id="UP000812440"/>
    </source>
</evidence>
<feature type="compositionally biased region" description="Basic and acidic residues" evidence="5">
    <location>
        <begin position="63"/>
        <end position="80"/>
    </location>
</feature>